<reference evidence="3 4" key="2">
    <citation type="submission" date="2018-11" db="EMBL/GenBank/DDBJ databases">
        <authorList>
            <consortium name="Pathogen Informatics"/>
        </authorList>
    </citation>
    <scope>NUCLEOTIDE SEQUENCE [LARGE SCALE GENOMIC DNA]</scope>
</reference>
<dbReference type="STRING" id="102285.A0A0R3T835"/>
<sequence length="193" mass="21956">MDTRSTICTNGVNLQNVNKKESLMQRIKNQQNALNVLEQRYSEASKQHDTLLEHIRQKSSDSEKLLSSLRIREQQNTKNLNSYLNPLYSTDQNVSTSSLNVTSLHNLDPSPHPSHNPLPDSSSSLKRPWNSLTVSMSTDFTQIPVDPSVELVLSRFLHSLRSSEAQIASNRAELQRCKFTEDRFVLPSFPCIF</sequence>
<evidence type="ECO:0000313" key="4">
    <source>
        <dbReference type="Proteomes" id="UP000278807"/>
    </source>
</evidence>
<reference evidence="5" key="1">
    <citation type="submission" date="2017-02" db="UniProtKB">
        <authorList>
            <consortium name="WormBaseParasite"/>
        </authorList>
    </citation>
    <scope>IDENTIFICATION</scope>
</reference>
<evidence type="ECO:0000256" key="2">
    <source>
        <dbReference type="SAM" id="MobiDB-lite"/>
    </source>
</evidence>
<dbReference type="WBParaSite" id="HNAJ_0000322301-mRNA-1">
    <property type="protein sequence ID" value="HNAJ_0000322301-mRNA-1"/>
    <property type="gene ID" value="HNAJ_0000322301"/>
</dbReference>
<dbReference type="Proteomes" id="UP000278807">
    <property type="component" value="Unassembled WGS sequence"/>
</dbReference>
<keyword evidence="1" id="KW-0175">Coiled coil</keyword>
<proteinExistence type="predicted"/>
<feature type="coiled-coil region" evidence="1">
    <location>
        <begin position="20"/>
        <end position="54"/>
    </location>
</feature>
<dbReference type="EMBL" id="UZAE01001812">
    <property type="protein sequence ID" value="VDN99081.1"/>
    <property type="molecule type" value="Genomic_DNA"/>
</dbReference>
<evidence type="ECO:0000313" key="5">
    <source>
        <dbReference type="WBParaSite" id="HNAJ_0000322301-mRNA-1"/>
    </source>
</evidence>
<evidence type="ECO:0000256" key="1">
    <source>
        <dbReference type="SAM" id="Coils"/>
    </source>
</evidence>
<feature type="region of interest" description="Disordered" evidence="2">
    <location>
        <begin position="104"/>
        <end position="126"/>
    </location>
</feature>
<evidence type="ECO:0000313" key="3">
    <source>
        <dbReference type="EMBL" id="VDN99081.1"/>
    </source>
</evidence>
<keyword evidence="4" id="KW-1185">Reference proteome</keyword>
<dbReference type="AlphaFoldDB" id="A0A0R3T835"/>
<protein>
    <submittedName>
        <fullName evidence="5">CCDC92 domain-containing protein</fullName>
    </submittedName>
</protein>
<accession>A0A0R3T835</accession>
<name>A0A0R3T835_RODNA</name>
<gene>
    <name evidence="3" type="ORF">HNAJ_LOCUS3222</name>
</gene>
<organism evidence="5">
    <name type="scientific">Rodentolepis nana</name>
    <name type="common">Dwarf tapeworm</name>
    <name type="synonym">Hymenolepis nana</name>
    <dbReference type="NCBI Taxonomy" id="102285"/>
    <lineage>
        <taxon>Eukaryota</taxon>
        <taxon>Metazoa</taxon>
        <taxon>Spiralia</taxon>
        <taxon>Lophotrochozoa</taxon>
        <taxon>Platyhelminthes</taxon>
        <taxon>Cestoda</taxon>
        <taxon>Eucestoda</taxon>
        <taxon>Cyclophyllidea</taxon>
        <taxon>Hymenolepididae</taxon>
        <taxon>Rodentolepis</taxon>
    </lineage>
</organism>